<evidence type="ECO:0000256" key="4">
    <source>
        <dbReference type="ARBA" id="ARBA00022833"/>
    </source>
</evidence>
<accession>A0A316Z6H2</accession>
<evidence type="ECO:0000256" key="8">
    <source>
        <dbReference type="RuleBase" id="RU003956"/>
    </source>
</evidence>
<comment type="catalytic activity">
    <reaction evidence="6 8">
        <text>hydrogencarbonate + H(+) = CO2 + H2O</text>
        <dbReference type="Rhea" id="RHEA:10748"/>
        <dbReference type="ChEBI" id="CHEBI:15377"/>
        <dbReference type="ChEBI" id="CHEBI:15378"/>
        <dbReference type="ChEBI" id="CHEBI:16526"/>
        <dbReference type="ChEBI" id="CHEBI:17544"/>
        <dbReference type="EC" id="4.2.1.1"/>
    </reaction>
</comment>
<dbReference type="OrthoDB" id="10248475at2759"/>
<comment type="cofactor">
    <cofactor evidence="7">
        <name>Zn(2+)</name>
        <dbReference type="ChEBI" id="CHEBI:29105"/>
    </cofactor>
    <text evidence="7">Binds 1 zinc ion per subunit.</text>
</comment>
<dbReference type="SMART" id="SM00947">
    <property type="entry name" value="Pro_CA"/>
    <property type="match status" value="1"/>
</dbReference>
<organism evidence="9 10">
    <name type="scientific">Tilletiopsis washingtonensis</name>
    <dbReference type="NCBI Taxonomy" id="58919"/>
    <lineage>
        <taxon>Eukaryota</taxon>
        <taxon>Fungi</taxon>
        <taxon>Dikarya</taxon>
        <taxon>Basidiomycota</taxon>
        <taxon>Ustilaginomycotina</taxon>
        <taxon>Exobasidiomycetes</taxon>
        <taxon>Entylomatales</taxon>
        <taxon>Entylomatales incertae sedis</taxon>
        <taxon>Tilletiopsis</taxon>
    </lineage>
</organism>
<name>A0A316Z6H2_9BASI</name>
<proteinExistence type="inferred from homology"/>
<evidence type="ECO:0000256" key="1">
    <source>
        <dbReference type="ARBA" id="ARBA00006217"/>
    </source>
</evidence>
<dbReference type="EMBL" id="KZ819298">
    <property type="protein sequence ID" value="PWN96558.1"/>
    <property type="molecule type" value="Genomic_DNA"/>
</dbReference>
<evidence type="ECO:0000256" key="2">
    <source>
        <dbReference type="ARBA" id="ARBA00012925"/>
    </source>
</evidence>
<evidence type="ECO:0000313" key="9">
    <source>
        <dbReference type="EMBL" id="PWN96558.1"/>
    </source>
</evidence>
<dbReference type="InterPro" id="IPR036874">
    <property type="entry name" value="Carbonic_anhydrase_sf"/>
</dbReference>
<protein>
    <recommendedName>
        <fullName evidence="2 8">Carbonic anhydrase</fullName>
        <ecNumber evidence="2 8">4.2.1.1</ecNumber>
    </recommendedName>
    <alternativeName>
        <fullName evidence="8">Carbonate dehydratase</fullName>
    </alternativeName>
</protein>
<reference evidence="9 10" key="1">
    <citation type="journal article" date="2018" name="Mol. Biol. Evol.">
        <title>Broad Genomic Sampling Reveals a Smut Pathogenic Ancestry of the Fungal Clade Ustilaginomycotina.</title>
        <authorList>
            <person name="Kijpornyongpan T."/>
            <person name="Mondo S.J."/>
            <person name="Barry K."/>
            <person name="Sandor L."/>
            <person name="Lee J."/>
            <person name="Lipzen A."/>
            <person name="Pangilinan J."/>
            <person name="LaButti K."/>
            <person name="Hainaut M."/>
            <person name="Henrissat B."/>
            <person name="Grigoriev I.V."/>
            <person name="Spatafora J.W."/>
            <person name="Aime M.C."/>
        </authorList>
    </citation>
    <scope>NUCLEOTIDE SEQUENCE [LARGE SCALE GENOMIC DNA]</scope>
    <source>
        <strain evidence="9 10">MCA 4186</strain>
    </source>
</reference>
<dbReference type="InterPro" id="IPR001765">
    <property type="entry name" value="Carbonic_anhydrase"/>
</dbReference>
<comment type="function">
    <text evidence="8">Reversible hydration of carbon dioxide.</text>
</comment>
<dbReference type="RefSeq" id="XP_025596837.1">
    <property type="nucleotide sequence ID" value="XM_025744266.1"/>
</dbReference>
<feature type="binding site" evidence="7">
    <location>
        <position position="45"/>
    </location>
    <ligand>
        <name>Zn(2+)</name>
        <dbReference type="ChEBI" id="CHEBI:29105"/>
    </ligand>
</feature>
<keyword evidence="10" id="KW-1185">Reference proteome</keyword>
<dbReference type="GO" id="GO:0034599">
    <property type="term" value="P:cellular response to oxidative stress"/>
    <property type="evidence" value="ECO:0007669"/>
    <property type="project" value="TreeGrafter"/>
</dbReference>
<comment type="similarity">
    <text evidence="1 8">Belongs to the beta-class carbonic anhydrase family.</text>
</comment>
<evidence type="ECO:0000256" key="5">
    <source>
        <dbReference type="ARBA" id="ARBA00023239"/>
    </source>
</evidence>
<keyword evidence="3 7" id="KW-0479">Metal-binding</keyword>
<feature type="binding site" evidence="7">
    <location>
        <position position="43"/>
    </location>
    <ligand>
        <name>Zn(2+)</name>
        <dbReference type="ChEBI" id="CHEBI:29105"/>
    </ligand>
</feature>
<dbReference type="STRING" id="58919.A0A316Z6H2"/>
<dbReference type="Proteomes" id="UP000245946">
    <property type="component" value="Unassembled WGS sequence"/>
</dbReference>
<dbReference type="AlphaFoldDB" id="A0A316Z6H2"/>
<evidence type="ECO:0000313" key="10">
    <source>
        <dbReference type="Proteomes" id="UP000245946"/>
    </source>
</evidence>
<keyword evidence="5 8" id="KW-0456">Lyase</keyword>
<dbReference type="PANTHER" id="PTHR11002:SF76">
    <property type="entry name" value="CARBONIC ANHYDRASE"/>
    <property type="match status" value="1"/>
</dbReference>
<feature type="binding site" evidence="7">
    <location>
        <position position="99"/>
    </location>
    <ligand>
        <name>Zn(2+)</name>
        <dbReference type="ChEBI" id="CHEBI:29105"/>
    </ligand>
</feature>
<dbReference type="GO" id="GO:0004089">
    <property type="term" value="F:carbonate dehydratase activity"/>
    <property type="evidence" value="ECO:0007669"/>
    <property type="project" value="UniProtKB-UniRule"/>
</dbReference>
<feature type="binding site" evidence="7">
    <location>
        <position position="102"/>
    </location>
    <ligand>
        <name>Zn(2+)</name>
        <dbReference type="ChEBI" id="CHEBI:29105"/>
    </ligand>
</feature>
<dbReference type="Gene3D" id="3.40.1050.10">
    <property type="entry name" value="Carbonic anhydrase"/>
    <property type="match status" value="1"/>
</dbReference>
<sequence length="231" mass="24841">MRELLQSIFSRNESWVHATETDEPELLAAMAKGQTPKILWIGCSDSRVPEGVVCQTKPGEIFVHRNIAGQFNQLDDSANSVLTYAVEVLGVEQIVCVGHTSCGGVAAALQTAKSSQALPSSSLARYLTPLVKLSGDVAASDEAKGKSDTELLQLVTEANVRAQMDNIIESDVVKANWQGKKTAFPGEPTAKIEVHGWIHDISTGRLHDLGVSRACDGTHNHQHGAHKEHSS</sequence>
<evidence type="ECO:0000256" key="7">
    <source>
        <dbReference type="PIRSR" id="PIRSR601765-1"/>
    </source>
</evidence>
<evidence type="ECO:0000256" key="3">
    <source>
        <dbReference type="ARBA" id="ARBA00022723"/>
    </source>
</evidence>
<dbReference type="GO" id="GO:0071244">
    <property type="term" value="P:cellular response to carbon dioxide"/>
    <property type="evidence" value="ECO:0007669"/>
    <property type="project" value="TreeGrafter"/>
</dbReference>
<dbReference type="PANTHER" id="PTHR11002">
    <property type="entry name" value="CARBONIC ANHYDRASE"/>
    <property type="match status" value="1"/>
</dbReference>
<dbReference type="Pfam" id="PF00484">
    <property type="entry name" value="Pro_CA"/>
    <property type="match status" value="1"/>
</dbReference>
<evidence type="ECO:0000256" key="6">
    <source>
        <dbReference type="ARBA" id="ARBA00048348"/>
    </source>
</evidence>
<dbReference type="EC" id="4.2.1.1" evidence="2 8"/>
<dbReference type="GO" id="GO:0008270">
    <property type="term" value="F:zinc ion binding"/>
    <property type="evidence" value="ECO:0007669"/>
    <property type="project" value="UniProtKB-UniRule"/>
</dbReference>
<gene>
    <name evidence="9" type="ORF">FA09DRAFT_339935</name>
</gene>
<dbReference type="SUPFAM" id="SSF53056">
    <property type="entry name" value="beta-carbonic anhydrase, cab"/>
    <property type="match status" value="1"/>
</dbReference>
<dbReference type="GeneID" id="37271810"/>
<keyword evidence="4 7" id="KW-0862">Zinc</keyword>